<reference evidence="10" key="1">
    <citation type="journal article" date="2021" name="PeerJ">
        <title>Extensive microbial diversity within the chicken gut microbiome revealed by metagenomics and culture.</title>
        <authorList>
            <person name="Gilroy R."/>
            <person name="Ravi A."/>
            <person name="Getino M."/>
            <person name="Pursley I."/>
            <person name="Horton D.L."/>
            <person name="Alikhan N.F."/>
            <person name="Baker D."/>
            <person name="Gharbi K."/>
            <person name="Hall N."/>
            <person name="Watson M."/>
            <person name="Adriaenssens E.M."/>
            <person name="Foster-Nyarko E."/>
            <person name="Jarju S."/>
            <person name="Secka A."/>
            <person name="Antonio M."/>
            <person name="Oren A."/>
            <person name="Chaudhuri R.R."/>
            <person name="La Ragione R."/>
            <person name="Hildebrand F."/>
            <person name="Pallen M.J."/>
        </authorList>
    </citation>
    <scope>NUCLEOTIDE SEQUENCE</scope>
    <source>
        <strain evidence="10">378</strain>
    </source>
</reference>
<dbReference type="PANTHER" id="PTHR48090:SF1">
    <property type="entry name" value="PROPHAGE BACTOPRENOL GLUCOSYL TRANSFERASE HOMOLOG"/>
    <property type="match status" value="1"/>
</dbReference>
<accession>A0A948TEW2</accession>
<feature type="transmembrane region" description="Helical" evidence="8">
    <location>
        <begin position="237"/>
        <end position="258"/>
    </location>
</feature>
<keyword evidence="4 8" id="KW-0812">Transmembrane</keyword>
<evidence type="ECO:0000313" key="11">
    <source>
        <dbReference type="Proteomes" id="UP000733611"/>
    </source>
</evidence>
<feature type="compositionally biased region" description="Polar residues" evidence="7">
    <location>
        <begin position="347"/>
        <end position="358"/>
    </location>
</feature>
<evidence type="ECO:0000256" key="5">
    <source>
        <dbReference type="ARBA" id="ARBA00022989"/>
    </source>
</evidence>
<feature type="region of interest" description="Disordered" evidence="7">
    <location>
        <begin position="343"/>
        <end position="373"/>
    </location>
</feature>
<keyword evidence="5 8" id="KW-1133">Transmembrane helix</keyword>
<evidence type="ECO:0000256" key="4">
    <source>
        <dbReference type="ARBA" id="ARBA00022692"/>
    </source>
</evidence>
<dbReference type="InterPro" id="IPR029044">
    <property type="entry name" value="Nucleotide-diphossugar_trans"/>
</dbReference>
<comment type="caution">
    <text evidence="10">The sequence shown here is derived from an EMBL/GenBank/DDBJ whole genome shotgun (WGS) entry which is preliminary data.</text>
</comment>
<dbReference type="InterPro" id="IPR001173">
    <property type="entry name" value="Glyco_trans_2-like"/>
</dbReference>
<protein>
    <submittedName>
        <fullName evidence="10">Glycosyltransferase family 2 protein</fullName>
    </submittedName>
</protein>
<keyword evidence="2" id="KW-0328">Glycosyltransferase</keyword>
<dbReference type="PANTHER" id="PTHR48090">
    <property type="entry name" value="UNDECAPRENYL-PHOSPHATE 4-DEOXY-4-FORMAMIDO-L-ARABINOSE TRANSFERASE-RELATED"/>
    <property type="match status" value="1"/>
</dbReference>
<dbReference type="CDD" id="cd04187">
    <property type="entry name" value="DPM1_like_bac"/>
    <property type="match status" value="1"/>
</dbReference>
<feature type="compositionally biased region" description="Basic and acidic residues" evidence="7">
    <location>
        <begin position="360"/>
        <end position="373"/>
    </location>
</feature>
<feature type="transmembrane region" description="Helical" evidence="8">
    <location>
        <begin position="270"/>
        <end position="295"/>
    </location>
</feature>
<evidence type="ECO:0000256" key="1">
    <source>
        <dbReference type="ARBA" id="ARBA00004141"/>
    </source>
</evidence>
<keyword evidence="6 8" id="KW-0472">Membrane</keyword>
<evidence type="ECO:0000256" key="6">
    <source>
        <dbReference type="ARBA" id="ARBA00023136"/>
    </source>
</evidence>
<sequence>MARHDDDYKVALIVPVYNEEETIATFVEVVEQKLSAILDHLEIVFVDDGSRDRSAAIIEDLMAHNPRVAFIKLSRNFGKEAAMTAALDLCDADAVVPIDVDLQDPPELILEFIRIWREEDVDTVYGMRTDRSSDSEAKRVTSGGFYYIFNKLSSKVKIPENVGDFRLIDAKVIYTVRQLNESNRFMKGLYAWPGFKSKGVPYVRPERSAGTTKWNYWKLWNFALDGIVSFSSLPLRIWSYIGAGIGFLAFIYMLYIIIGTLVNGIDVPGYASIMCVVLFLGSIQLISIGVLGEYLGRVSEEVKHRPVYVVAKVEGNLSNRLLQGYQRTASGIYFNGDPQHVHPVASSGDSAEDNTVSDKTAAKPEDPQEPRRK</sequence>
<dbReference type="Proteomes" id="UP000733611">
    <property type="component" value="Unassembled WGS sequence"/>
</dbReference>
<evidence type="ECO:0000256" key="8">
    <source>
        <dbReference type="SAM" id="Phobius"/>
    </source>
</evidence>
<gene>
    <name evidence="10" type="ORF">H9847_00520</name>
</gene>
<dbReference type="Pfam" id="PF00535">
    <property type="entry name" value="Glycos_transf_2"/>
    <property type="match status" value="1"/>
</dbReference>
<evidence type="ECO:0000256" key="3">
    <source>
        <dbReference type="ARBA" id="ARBA00022679"/>
    </source>
</evidence>
<dbReference type="GO" id="GO:0005886">
    <property type="term" value="C:plasma membrane"/>
    <property type="evidence" value="ECO:0007669"/>
    <property type="project" value="TreeGrafter"/>
</dbReference>
<dbReference type="EMBL" id="JAHLFE010000011">
    <property type="protein sequence ID" value="MBU3843348.1"/>
    <property type="molecule type" value="Genomic_DNA"/>
</dbReference>
<dbReference type="AlphaFoldDB" id="A0A948TEW2"/>
<dbReference type="SUPFAM" id="SSF53448">
    <property type="entry name" value="Nucleotide-diphospho-sugar transferases"/>
    <property type="match status" value="1"/>
</dbReference>
<proteinExistence type="predicted"/>
<name>A0A948TEW2_9GAMM</name>
<dbReference type="GO" id="GO:0016757">
    <property type="term" value="F:glycosyltransferase activity"/>
    <property type="evidence" value="ECO:0007669"/>
    <property type="project" value="UniProtKB-KW"/>
</dbReference>
<feature type="domain" description="Glycosyltransferase 2-like" evidence="9">
    <location>
        <begin position="12"/>
        <end position="173"/>
    </location>
</feature>
<keyword evidence="3" id="KW-0808">Transferase</keyword>
<dbReference type="Gene3D" id="3.90.550.10">
    <property type="entry name" value="Spore Coat Polysaccharide Biosynthesis Protein SpsA, Chain A"/>
    <property type="match status" value="1"/>
</dbReference>
<evidence type="ECO:0000256" key="2">
    <source>
        <dbReference type="ARBA" id="ARBA00022676"/>
    </source>
</evidence>
<organism evidence="10 11">
    <name type="scientific">Candidatus Anaerobiospirillum pullicola</name>
    <dbReference type="NCBI Taxonomy" id="2838451"/>
    <lineage>
        <taxon>Bacteria</taxon>
        <taxon>Pseudomonadati</taxon>
        <taxon>Pseudomonadota</taxon>
        <taxon>Gammaproteobacteria</taxon>
        <taxon>Aeromonadales</taxon>
        <taxon>Succinivibrionaceae</taxon>
        <taxon>Anaerobiospirillum</taxon>
    </lineage>
</organism>
<evidence type="ECO:0000259" key="9">
    <source>
        <dbReference type="Pfam" id="PF00535"/>
    </source>
</evidence>
<evidence type="ECO:0000256" key="7">
    <source>
        <dbReference type="SAM" id="MobiDB-lite"/>
    </source>
</evidence>
<reference evidence="10" key="2">
    <citation type="submission" date="2021-04" db="EMBL/GenBank/DDBJ databases">
        <authorList>
            <person name="Gilroy R."/>
        </authorList>
    </citation>
    <scope>NUCLEOTIDE SEQUENCE</scope>
    <source>
        <strain evidence="10">378</strain>
    </source>
</reference>
<comment type="subcellular location">
    <subcellularLocation>
        <location evidence="1">Membrane</location>
        <topology evidence="1">Multi-pass membrane protein</topology>
    </subcellularLocation>
</comment>
<dbReference type="InterPro" id="IPR050256">
    <property type="entry name" value="Glycosyltransferase_2"/>
</dbReference>
<evidence type="ECO:0000313" key="10">
    <source>
        <dbReference type="EMBL" id="MBU3843348.1"/>
    </source>
</evidence>